<accession>A0A9P8LG88</accession>
<reference evidence="1" key="1">
    <citation type="submission" date="2021-03" db="EMBL/GenBank/DDBJ databases">
        <title>Comparative genomics and phylogenomic investigation of the class Geoglossomycetes provide insights into ecological specialization and systematics.</title>
        <authorList>
            <person name="Melie T."/>
            <person name="Pirro S."/>
            <person name="Miller A.N."/>
            <person name="Quandt A."/>
        </authorList>
    </citation>
    <scope>NUCLEOTIDE SEQUENCE</scope>
    <source>
        <strain evidence="1">CAQ_001_2017</strain>
    </source>
</reference>
<dbReference type="AlphaFoldDB" id="A0A9P8LG88"/>
<organism evidence="1 2">
    <name type="scientific">Trichoglossum hirsutum</name>
    <dbReference type="NCBI Taxonomy" id="265104"/>
    <lineage>
        <taxon>Eukaryota</taxon>
        <taxon>Fungi</taxon>
        <taxon>Dikarya</taxon>
        <taxon>Ascomycota</taxon>
        <taxon>Pezizomycotina</taxon>
        <taxon>Geoglossomycetes</taxon>
        <taxon>Geoglossales</taxon>
        <taxon>Geoglossaceae</taxon>
        <taxon>Trichoglossum</taxon>
    </lineage>
</organism>
<evidence type="ECO:0000313" key="2">
    <source>
        <dbReference type="Proteomes" id="UP000750711"/>
    </source>
</evidence>
<comment type="caution">
    <text evidence="1">The sequence shown here is derived from an EMBL/GenBank/DDBJ whole genome shotgun (WGS) entry which is preliminary data.</text>
</comment>
<evidence type="ECO:0000313" key="1">
    <source>
        <dbReference type="EMBL" id="KAH0563530.1"/>
    </source>
</evidence>
<keyword evidence="2" id="KW-1185">Reference proteome</keyword>
<sequence>MADASVYKQELLIKDLPTRSVTLYPTRANIVRDINDICLKSPRSNPLSAARCKRN</sequence>
<dbReference type="Proteomes" id="UP000750711">
    <property type="component" value="Unassembled WGS sequence"/>
</dbReference>
<name>A0A9P8LG88_9PEZI</name>
<dbReference type="EMBL" id="JAGHQM010000189">
    <property type="protein sequence ID" value="KAH0563530.1"/>
    <property type="molecule type" value="Genomic_DNA"/>
</dbReference>
<proteinExistence type="predicted"/>
<gene>
    <name evidence="1" type="ORF">GP486_001900</name>
</gene>
<protein>
    <submittedName>
        <fullName evidence="1">Uncharacterized protein</fullName>
    </submittedName>
</protein>